<keyword evidence="3" id="KW-1185">Reference proteome</keyword>
<gene>
    <name evidence="2" type="ORF">SAMN05444586_104311</name>
</gene>
<dbReference type="EMBL" id="FOZU01000043">
    <property type="protein sequence ID" value="SFT21489.1"/>
    <property type="molecule type" value="Genomic_DNA"/>
</dbReference>
<dbReference type="InterPro" id="IPR011646">
    <property type="entry name" value="KAP_P-loop"/>
</dbReference>
<protein>
    <submittedName>
        <fullName evidence="2">KAP family P-loop domain-containing protein</fullName>
    </submittedName>
</protein>
<dbReference type="AlphaFoldDB" id="A0A1I6W678"/>
<proteinExistence type="predicted"/>
<dbReference type="Proteomes" id="UP000182827">
    <property type="component" value="Unassembled WGS sequence"/>
</dbReference>
<evidence type="ECO:0000313" key="2">
    <source>
        <dbReference type="EMBL" id="SFT21489.1"/>
    </source>
</evidence>
<reference evidence="3" key="1">
    <citation type="submission" date="2016-10" db="EMBL/GenBank/DDBJ databases">
        <authorList>
            <person name="Varghese N."/>
            <person name="Submissions S."/>
        </authorList>
    </citation>
    <scope>NUCLEOTIDE SEQUENCE [LARGE SCALE GENOMIC DNA]</scope>
    <source>
        <strain evidence="3">ANC 5076</strain>
    </source>
</reference>
<name>A0A1I6W678_9GAMM</name>
<dbReference type="Pfam" id="PF07693">
    <property type="entry name" value="KAP_NTPase"/>
    <property type="match status" value="1"/>
</dbReference>
<dbReference type="InterPro" id="IPR027417">
    <property type="entry name" value="P-loop_NTPase"/>
</dbReference>
<accession>A0A1I6W678</accession>
<dbReference type="SUPFAM" id="SSF52540">
    <property type="entry name" value="P-loop containing nucleoside triphosphate hydrolases"/>
    <property type="match status" value="1"/>
</dbReference>
<sequence length="566" mass="66786">MNPYDMNIQEKRKRLQERLEHNIRHENIGIAIAITGSWGVGKTYFWNKLLEDIRGNDPDNVLSKRKYAYISLFGIESLSDLKTQIYSNIENHHLPIEVPKWLKSLPSIFKDTRVTQLGINAPVKLIDNLLFNQVKDAMICFDDFERMSNKLDIKDVMGLANQLKLEKNCQVILILDESKTEGENKSKYAEYKEKLIDETIIIHSVEPLIREFSQGMDEPLIELMVKFADSLEIHNFRFFQKVIKLYCQFKEKLPEQVAYSTKEIILIRILQGCLIEDFGATYKLSWNDFTFKKAVRREISKKYDMSSTEKENIELVKLKKISYSFIKDDLWMVEFKKWFEQHDDFDNSKISELAQSDLIDVEQEMIKNEFWIFCYQIWNYQCNEDFPNRFFESSMKNIGLLNLGNLDFAITFLEESGAIAESKELEQKVKDWIKIKLAEDRKAFRGISSFGQGEHRFNDFIDQMLLDNSTQGLPSLADSIYAYHIHQQYSEEHQEVLNKATKNDWSHFIFREFNKDDRFINSTVASIVSKLFHTQKVIIKEILVEKGKTSEFHRKYVDYLISKFDE</sequence>
<organism evidence="2 3">
    <name type="scientific">Acinetobacter bohemicus</name>
    <dbReference type="NCBI Taxonomy" id="1435036"/>
    <lineage>
        <taxon>Bacteria</taxon>
        <taxon>Pseudomonadati</taxon>
        <taxon>Pseudomonadota</taxon>
        <taxon>Gammaproteobacteria</taxon>
        <taxon>Moraxellales</taxon>
        <taxon>Moraxellaceae</taxon>
        <taxon>Acinetobacter</taxon>
    </lineage>
</organism>
<dbReference type="Gene3D" id="3.40.50.300">
    <property type="entry name" value="P-loop containing nucleotide triphosphate hydrolases"/>
    <property type="match status" value="1"/>
</dbReference>
<feature type="domain" description="KAP NTPase" evidence="1">
    <location>
        <begin position="28"/>
        <end position="90"/>
    </location>
</feature>
<evidence type="ECO:0000313" key="3">
    <source>
        <dbReference type="Proteomes" id="UP000182827"/>
    </source>
</evidence>
<evidence type="ECO:0000259" key="1">
    <source>
        <dbReference type="Pfam" id="PF07693"/>
    </source>
</evidence>